<evidence type="ECO:0000313" key="5">
    <source>
        <dbReference type="EMBL" id="ART83114.1"/>
    </source>
</evidence>
<dbReference type="KEGG" id="opf:CBP31_11220"/>
<keyword evidence="1 2" id="KW-0597">Phosphoprotein</keyword>
<sequence>MNNKVLIVEDELIFGQNLKLYLEAQQFDIQIARDGASAINLIKGSFMPDIIVLDFRLPDMPGFQVLDEIRQYWHGHCVLMTGNPSSEVSAQAIQYGVKYILFKPFPLAELACSVRTLINTSQYQKQDSVSQSGLTPKRRRHQSSHFPLQMYDGTWIYADRRQSDQAENLDANSAEKESADNNDPT</sequence>
<dbReference type="Gene3D" id="3.40.50.2300">
    <property type="match status" value="1"/>
</dbReference>
<evidence type="ECO:0000259" key="4">
    <source>
        <dbReference type="PROSITE" id="PS50110"/>
    </source>
</evidence>
<evidence type="ECO:0000313" key="6">
    <source>
        <dbReference type="Proteomes" id="UP000243937"/>
    </source>
</evidence>
<dbReference type="AlphaFoldDB" id="A0A1Y0D734"/>
<protein>
    <recommendedName>
        <fullName evidence="4">Response regulatory domain-containing protein</fullName>
    </recommendedName>
</protein>
<dbReference type="PANTHER" id="PTHR44591:SF3">
    <property type="entry name" value="RESPONSE REGULATORY DOMAIN-CONTAINING PROTEIN"/>
    <property type="match status" value="1"/>
</dbReference>
<keyword evidence="6" id="KW-1185">Reference proteome</keyword>
<dbReference type="SUPFAM" id="SSF52172">
    <property type="entry name" value="CheY-like"/>
    <property type="match status" value="1"/>
</dbReference>
<dbReference type="InterPro" id="IPR050595">
    <property type="entry name" value="Bact_response_regulator"/>
</dbReference>
<dbReference type="PANTHER" id="PTHR44591">
    <property type="entry name" value="STRESS RESPONSE REGULATOR PROTEIN 1"/>
    <property type="match status" value="1"/>
</dbReference>
<evidence type="ECO:0000256" key="1">
    <source>
        <dbReference type="ARBA" id="ARBA00022553"/>
    </source>
</evidence>
<name>A0A1Y0D734_9GAMM</name>
<dbReference type="Pfam" id="PF00072">
    <property type="entry name" value="Response_reg"/>
    <property type="match status" value="1"/>
</dbReference>
<feature type="domain" description="Response regulatory" evidence="4">
    <location>
        <begin position="4"/>
        <end position="118"/>
    </location>
</feature>
<feature type="modified residue" description="4-aspartylphosphate" evidence="2">
    <location>
        <position position="54"/>
    </location>
</feature>
<dbReference type="PROSITE" id="PS50110">
    <property type="entry name" value="RESPONSE_REGULATORY"/>
    <property type="match status" value="1"/>
</dbReference>
<evidence type="ECO:0000256" key="2">
    <source>
        <dbReference type="PROSITE-ProRule" id="PRU00169"/>
    </source>
</evidence>
<organism evidence="5 6">
    <name type="scientific">Oceanisphaera profunda</name>
    <dbReference type="NCBI Taxonomy" id="1416627"/>
    <lineage>
        <taxon>Bacteria</taxon>
        <taxon>Pseudomonadati</taxon>
        <taxon>Pseudomonadota</taxon>
        <taxon>Gammaproteobacteria</taxon>
        <taxon>Aeromonadales</taxon>
        <taxon>Aeromonadaceae</taxon>
        <taxon>Oceanisphaera</taxon>
    </lineage>
</organism>
<dbReference type="SMART" id="SM00448">
    <property type="entry name" value="REC"/>
    <property type="match status" value="1"/>
</dbReference>
<dbReference type="InterPro" id="IPR011006">
    <property type="entry name" value="CheY-like_superfamily"/>
</dbReference>
<evidence type="ECO:0000256" key="3">
    <source>
        <dbReference type="SAM" id="MobiDB-lite"/>
    </source>
</evidence>
<dbReference type="Proteomes" id="UP000243937">
    <property type="component" value="Chromosome"/>
</dbReference>
<dbReference type="InterPro" id="IPR001789">
    <property type="entry name" value="Sig_transdc_resp-reg_receiver"/>
</dbReference>
<feature type="region of interest" description="Disordered" evidence="3">
    <location>
        <begin position="162"/>
        <end position="185"/>
    </location>
</feature>
<gene>
    <name evidence="5" type="ORF">CBP31_11220</name>
</gene>
<dbReference type="EMBL" id="CP021377">
    <property type="protein sequence ID" value="ART83114.1"/>
    <property type="molecule type" value="Genomic_DNA"/>
</dbReference>
<proteinExistence type="predicted"/>
<reference evidence="5 6" key="1">
    <citation type="journal article" date="2014" name="Int. J. Syst. Evol. Microbiol.">
        <title>Oceanisphaera profunda sp. nov., a marine bacterium isolated from deep-sea sediment, and emended description of the genus Oceanisphaera.</title>
        <authorList>
            <person name="Xu Z."/>
            <person name="Zhang X.Y."/>
            <person name="Su H.N."/>
            <person name="Yu Z.C."/>
            <person name="Liu C."/>
            <person name="Li H."/>
            <person name="Chen X.L."/>
            <person name="Song X.Y."/>
            <person name="Xie B.B."/>
            <person name="Qin Q.L."/>
            <person name="Zhou B.C."/>
            <person name="Shi M."/>
            <person name="Huang Y."/>
            <person name="Zhang Y.Z."/>
        </authorList>
    </citation>
    <scope>NUCLEOTIDE SEQUENCE [LARGE SCALE GENOMIC DNA]</scope>
    <source>
        <strain evidence="5 6">SM1222</strain>
    </source>
</reference>
<dbReference type="OrthoDB" id="9808843at2"/>
<accession>A0A1Y0D734</accession>
<dbReference type="RefSeq" id="WP_087037309.1">
    <property type="nucleotide sequence ID" value="NZ_CP021377.1"/>
</dbReference>
<dbReference type="GO" id="GO:0000160">
    <property type="term" value="P:phosphorelay signal transduction system"/>
    <property type="evidence" value="ECO:0007669"/>
    <property type="project" value="InterPro"/>
</dbReference>